<dbReference type="GO" id="GO:0005886">
    <property type="term" value="C:plasma membrane"/>
    <property type="evidence" value="ECO:0007669"/>
    <property type="project" value="TreeGrafter"/>
</dbReference>
<gene>
    <name evidence="5" type="ORF">MMEN_LOCUS19329</name>
</gene>
<dbReference type="OrthoDB" id="9908819at2759"/>
<evidence type="ECO:0000256" key="2">
    <source>
        <dbReference type="SAM" id="Phobius"/>
    </source>
</evidence>
<keyword evidence="2" id="KW-1133">Transmembrane helix</keyword>
<keyword evidence="2" id="KW-0472">Membrane</keyword>
<organism evidence="5 6">
    <name type="scientific">Menidia menidia</name>
    <name type="common">Atlantic silverside</name>
    <dbReference type="NCBI Taxonomy" id="238744"/>
    <lineage>
        <taxon>Eukaryota</taxon>
        <taxon>Metazoa</taxon>
        <taxon>Chordata</taxon>
        <taxon>Craniata</taxon>
        <taxon>Vertebrata</taxon>
        <taxon>Euteleostomi</taxon>
        <taxon>Actinopterygii</taxon>
        <taxon>Neopterygii</taxon>
        <taxon>Teleostei</taxon>
        <taxon>Neoteleostei</taxon>
        <taxon>Acanthomorphata</taxon>
        <taxon>Ovalentaria</taxon>
        <taxon>Atherinomorphae</taxon>
        <taxon>Atheriniformes</taxon>
        <taxon>Atherinopsidae</taxon>
        <taxon>Menidiinae</taxon>
        <taxon>Menidia</taxon>
    </lineage>
</organism>
<dbReference type="GO" id="GO:0004896">
    <property type="term" value="F:cytokine receptor activity"/>
    <property type="evidence" value="ECO:0007669"/>
    <property type="project" value="TreeGrafter"/>
</dbReference>
<protein>
    <submittedName>
        <fullName evidence="5">(Atlantic silverside) hypothetical protein</fullName>
    </submittedName>
</protein>
<dbReference type="InterPro" id="IPR036116">
    <property type="entry name" value="FN3_sf"/>
</dbReference>
<keyword evidence="3" id="KW-0732">Signal</keyword>
<feature type="region of interest" description="Disordered" evidence="1">
    <location>
        <begin position="325"/>
        <end position="346"/>
    </location>
</feature>
<accession>A0A8S4BS41</accession>
<evidence type="ECO:0000259" key="4">
    <source>
        <dbReference type="Pfam" id="PF01108"/>
    </source>
</evidence>
<dbReference type="Pfam" id="PF01108">
    <property type="entry name" value="Tissue_fac"/>
    <property type="match status" value="1"/>
</dbReference>
<keyword evidence="2" id="KW-0812">Transmembrane</keyword>
<comment type="caution">
    <text evidence="5">The sequence shown here is derived from an EMBL/GenBank/DDBJ whole genome shotgun (WGS) entry which is preliminary data.</text>
</comment>
<dbReference type="InterPro" id="IPR013783">
    <property type="entry name" value="Ig-like_fold"/>
</dbReference>
<evidence type="ECO:0000256" key="1">
    <source>
        <dbReference type="SAM" id="MobiDB-lite"/>
    </source>
</evidence>
<name>A0A8S4BS41_9TELE</name>
<feature type="chain" id="PRO_5035930869" evidence="3">
    <location>
        <begin position="23"/>
        <end position="516"/>
    </location>
</feature>
<evidence type="ECO:0000313" key="6">
    <source>
        <dbReference type="Proteomes" id="UP000677803"/>
    </source>
</evidence>
<keyword evidence="6" id="KW-1185">Reference proteome</keyword>
<feature type="transmembrane region" description="Helical" evidence="2">
    <location>
        <begin position="227"/>
        <end position="253"/>
    </location>
</feature>
<feature type="domain" description="Fibronectin type-III" evidence="4">
    <location>
        <begin position="23"/>
        <end position="95"/>
    </location>
</feature>
<dbReference type="Proteomes" id="UP000677803">
    <property type="component" value="Unassembled WGS sequence"/>
</dbReference>
<reference evidence="5" key="1">
    <citation type="submission" date="2021-05" db="EMBL/GenBank/DDBJ databases">
        <authorList>
            <person name="Tigano A."/>
        </authorList>
    </citation>
    <scope>NUCLEOTIDE SEQUENCE</scope>
</reference>
<dbReference type="PANTHER" id="PTHR20859">
    <property type="entry name" value="INTERFERON/INTERLEUKIN RECEPTOR"/>
    <property type="match status" value="1"/>
</dbReference>
<dbReference type="SUPFAM" id="SSF49265">
    <property type="entry name" value="Fibronectin type III"/>
    <property type="match status" value="1"/>
</dbReference>
<dbReference type="AlphaFoldDB" id="A0A8S4BS41"/>
<sequence length="516" mass="57039">MWSVNVMSLLLFCYACLSIGDGEVYFSSKDFFNVLQWDPVNPAFPGQKVLYSVQFHRDYEQHYHLKQECQNITSLSCNLTAETPSAHDVYYRAKVCVSGRACNCTTSFMPLRHTNLSAPVLSTYTTPSVLHIKVTLPLGPNGVSIADIITKSKQGFSKTVPLYILKITNPEWAAQEIQNTKGQFEINLKYNQTSYCGYVVYRPASEWGRSDSEKAFFCETLKDDRMLLQWLLMGVALLATVAIISAVCVCNYVKGGKTKSMPQGLATTFKTCKPLQHLDKNLIIFEAQVCSENDHKVNTIKLNQNGSSRASGGYFPQGVCQGSKNSFEGSSEHSRNPDPEDTSAQSSEIYSGVVVHVQPGQNYTFQNVATKNRETRPSVSFSEGEVNSDGHGIIPDSALHEAPTLADFIVGNTSPNHQLVLQTVRTINGQLVCPSLKLMLKSDIDEQMNPEWKPLLSDLTNCQDGPSLASLQSFDSSELHDSGCDDSAVNTPTGTYCNQHYSHSQMVPFDKTNHDG</sequence>
<proteinExistence type="predicted"/>
<feature type="signal peptide" evidence="3">
    <location>
        <begin position="1"/>
        <end position="22"/>
    </location>
</feature>
<dbReference type="InterPro" id="IPR050650">
    <property type="entry name" value="Type-II_Cytokine-TF_Rcpt"/>
</dbReference>
<dbReference type="Gene3D" id="2.60.40.10">
    <property type="entry name" value="Immunoglobulins"/>
    <property type="match status" value="1"/>
</dbReference>
<dbReference type="EMBL" id="CAJRST010038888">
    <property type="protein sequence ID" value="CAG6014628.1"/>
    <property type="molecule type" value="Genomic_DNA"/>
</dbReference>
<evidence type="ECO:0000313" key="5">
    <source>
        <dbReference type="EMBL" id="CAG6014628.1"/>
    </source>
</evidence>
<evidence type="ECO:0000256" key="3">
    <source>
        <dbReference type="SAM" id="SignalP"/>
    </source>
</evidence>
<dbReference type="PANTHER" id="PTHR20859:SF53">
    <property type="entry name" value="INTERLEUKIN-22 RECEPTOR SUBUNIT ALPHA-1"/>
    <property type="match status" value="1"/>
</dbReference>
<dbReference type="InterPro" id="IPR003961">
    <property type="entry name" value="FN3_dom"/>
</dbReference>